<gene>
    <name evidence="2" type="ORF">HC246_13295</name>
</gene>
<accession>A0ABX1LVC6</accession>
<evidence type="ECO:0000313" key="2">
    <source>
        <dbReference type="EMBL" id="NMF58965.1"/>
    </source>
</evidence>
<dbReference type="Proteomes" id="UP000738376">
    <property type="component" value="Unassembled WGS sequence"/>
</dbReference>
<dbReference type="Pfam" id="PF06282">
    <property type="entry name" value="DUF1036"/>
    <property type="match status" value="1"/>
</dbReference>
<keyword evidence="1" id="KW-0732">Signal</keyword>
<evidence type="ECO:0000313" key="3">
    <source>
        <dbReference type="Proteomes" id="UP000738376"/>
    </source>
</evidence>
<evidence type="ECO:0000256" key="1">
    <source>
        <dbReference type="SAM" id="SignalP"/>
    </source>
</evidence>
<keyword evidence="3" id="KW-1185">Reference proteome</keyword>
<dbReference type="InterPro" id="IPR009380">
    <property type="entry name" value="DUF1036"/>
</dbReference>
<reference evidence="2 3" key="1">
    <citation type="submission" date="2020-03" db="EMBL/GenBank/DDBJ databases">
        <title>Draft Genome Sequence of 2-Methylisoborneol Producing Pseudanabaena yagii Strain GIHE-NHR1 Isolated from North Han River in South Korea.</title>
        <authorList>
            <person name="Jeong J."/>
        </authorList>
    </citation>
    <scope>NUCLEOTIDE SEQUENCE [LARGE SCALE GENOMIC DNA]</scope>
    <source>
        <strain evidence="2 3">GIHE-NHR1</strain>
    </source>
</reference>
<sequence length="153" mass="17142">MKFPLLQFLSSPLFKVVGCLGSIVASASFMTMIEPAQAQLQVCNRSNKTAYIAVAYGVGNDRWRSEGWFEITPRRCEVVVETALTSGDYYYLYGGDRGDNWVWEGTTGQNFCVHPTDKFNYIATGEGCGRNGSELRPFFEVQVDSSNYTMNLK</sequence>
<feature type="signal peptide" evidence="1">
    <location>
        <begin position="1"/>
        <end position="27"/>
    </location>
</feature>
<feature type="chain" id="PRO_5046325296" evidence="1">
    <location>
        <begin position="28"/>
        <end position="153"/>
    </location>
</feature>
<organism evidence="2 3">
    <name type="scientific">Pseudanabaena yagii GIHE-NHR1</name>
    <dbReference type="NCBI Taxonomy" id="2722753"/>
    <lineage>
        <taxon>Bacteria</taxon>
        <taxon>Bacillati</taxon>
        <taxon>Cyanobacteriota</taxon>
        <taxon>Cyanophyceae</taxon>
        <taxon>Pseudanabaenales</taxon>
        <taxon>Pseudanabaenaceae</taxon>
        <taxon>Pseudanabaena</taxon>
        <taxon>Pseudanabaena yagii</taxon>
    </lineage>
</organism>
<dbReference type="RefSeq" id="WP_169363799.1">
    <property type="nucleotide sequence ID" value="NZ_JAAVJL010000001.1"/>
</dbReference>
<name>A0ABX1LVC6_9CYAN</name>
<protein>
    <submittedName>
        <fullName evidence="2">DUF1036 domain-containing protein</fullName>
    </submittedName>
</protein>
<proteinExistence type="predicted"/>
<dbReference type="EMBL" id="JAAVJL010000001">
    <property type="protein sequence ID" value="NMF58965.1"/>
    <property type="molecule type" value="Genomic_DNA"/>
</dbReference>
<comment type="caution">
    <text evidence="2">The sequence shown here is derived from an EMBL/GenBank/DDBJ whole genome shotgun (WGS) entry which is preliminary data.</text>
</comment>